<gene>
    <name evidence="2" type="ORF">SEMRO_44_G026510.1</name>
</gene>
<dbReference type="PROSITE" id="PS51257">
    <property type="entry name" value="PROKAR_LIPOPROTEIN"/>
    <property type="match status" value="1"/>
</dbReference>
<proteinExistence type="predicted"/>
<dbReference type="AlphaFoldDB" id="A0A9N8D9B9"/>
<evidence type="ECO:0000313" key="2">
    <source>
        <dbReference type="EMBL" id="CAB9498727.1"/>
    </source>
</evidence>
<comment type="caution">
    <text evidence="2">The sequence shown here is derived from an EMBL/GenBank/DDBJ whole genome shotgun (WGS) entry which is preliminary data.</text>
</comment>
<dbReference type="Proteomes" id="UP001153069">
    <property type="component" value="Unassembled WGS sequence"/>
</dbReference>
<accession>A0A9N8D9B9</accession>
<organism evidence="2 3">
    <name type="scientific">Seminavis robusta</name>
    <dbReference type="NCBI Taxonomy" id="568900"/>
    <lineage>
        <taxon>Eukaryota</taxon>
        <taxon>Sar</taxon>
        <taxon>Stramenopiles</taxon>
        <taxon>Ochrophyta</taxon>
        <taxon>Bacillariophyta</taxon>
        <taxon>Bacillariophyceae</taxon>
        <taxon>Bacillariophycidae</taxon>
        <taxon>Naviculales</taxon>
        <taxon>Naviculaceae</taxon>
        <taxon>Seminavis</taxon>
    </lineage>
</organism>
<dbReference type="OrthoDB" id="196024at2759"/>
<sequence length="281" mass="30013">MLKTAENSLLLGVFVLACFYDNGIFAFYPSLSTISPGYSPPLHQSRSTCHAATGSDETYASSDPSTTRSQFLQSTIALLLASSPAHAFDGGVGGLGKTKPETGVVLFSDLSAPVQNAAGIVSAELNIQNQPVLVTFQTPWPLLPTTGGLEARDLQQAESAFVQVVTENVPKENPLTKQSMKKLLMTSVFNQQGKFSAYGQPIDIKVKGTDDAAVFAVSFTTFTPGMRESERQTLIKYSSVGSAIVLLITGTTSIRYRKQEPVFQAVAKSFTAVAAPSSKMR</sequence>
<keyword evidence="3" id="KW-1185">Reference proteome</keyword>
<protein>
    <submittedName>
        <fullName evidence="2">Uncharacterized protein</fullName>
    </submittedName>
</protein>
<evidence type="ECO:0000313" key="3">
    <source>
        <dbReference type="Proteomes" id="UP001153069"/>
    </source>
</evidence>
<feature type="region of interest" description="Disordered" evidence="1">
    <location>
        <begin position="45"/>
        <end position="66"/>
    </location>
</feature>
<reference evidence="2" key="1">
    <citation type="submission" date="2020-06" db="EMBL/GenBank/DDBJ databases">
        <authorList>
            <consortium name="Plant Systems Biology data submission"/>
        </authorList>
    </citation>
    <scope>NUCLEOTIDE SEQUENCE</scope>
    <source>
        <strain evidence="2">D6</strain>
    </source>
</reference>
<dbReference type="EMBL" id="CAICTM010000044">
    <property type="protein sequence ID" value="CAB9498727.1"/>
    <property type="molecule type" value="Genomic_DNA"/>
</dbReference>
<name>A0A9N8D9B9_9STRA</name>
<evidence type="ECO:0000256" key="1">
    <source>
        <dbReference type="SAM" id="MobiDB-lite"/>
    </source>
</evidence>